<feature type="compositionally biased region" description="Basic and acidic residues" evidence="1">
    <location>
        <begin position="171"/>
        <end position="180"/>
    </location>
</feature>
<dbReference type="WBParaSite" id="sdigi.contig50.g2972.t1">
    <property type="protein sequence ID" value="sdigi.contig50.g2972.t1"/>
    <property type="gene ID" value="sdigi.contig50.g2972"/>
</dbReference>
<proteinExistence type="predicted"/>
<name>A0A915PW25_9BILA</name>
<dbReference type="Proteomes" id="UP000887581">
    <property type="component" value="Unplaced"/>
</dbReference>
<feature type="region of interest" description="Disordered" evidence="1">
    <location>
        <begin position="47"/>
        <end position="72"/>
    </location>
</feature>
<feature type="compositionally biased region" description="Basic and acidic residues" evidence="1">
    <location>
        <begin position="88"/>
        <end position="110"/>
    </location>
</feature>
<protein>
    <submittedName>
        <fullName evidence="3">Uncharacterized protein</fullName>
    </submittedName>
</protein>
<evidence type="ECO:0000313" key="3">
    <source>
        <dbReference type="WBParaSite" id="sdigi.contig50.g2972.t1"/>
    </source>
</evidence>
<accession>A0A915PW25</accession>
<organism evidence="2 3">
    <name type="scientific">Setaria digitata</name>
    <dbReference type="NCBI Taxonomy" id="48799"/>
    <lineage>
        <taxon>Eukaryota</taxon>
        <taxon>Metazoa</taxon>
        <taxon>Ecdysozoa</taxon>
        <taxon>Nematoda</taxon>
        <taxon>Chromadorea</taxon>
        <taxon>Rhabditida</taxon>
        <taxon>Spirurina</taxon>
        <taxon>Spiruromorpha</taxon>
        <taxon>Filarioidea</taxon>
        <taxon>Setariidae</taxon>
        <taxon>Setaria</taxon>
    </lineage>
</organism>
<feature type="compositionally biased region" description="Basic and acidic residues" evidence="1">
    <location>
        <begin position="188"/>
        <end position="199"/>
    </location>
</feature>
<evidence type="ECO:0000313" key="2">
    <source>
        <dbReference type="Proteomes" id="UP000887581"/>
    </source>
</evidence>
<feature type="compositionally biased region" description="Basic and acidic residues" evidence="1">
    <location>
        <begin position="139"/>
        <end position="163"/>
    </location>
</feature>
<keyword evidence="2" id="KW-1185">Reference proteome</keyword>
<feature type="compositionally biased region" description="Basic residues" evidence="1">
    <location>
        <begin position="111"/>
        <end position="138"/>
    </location>
</feature>
<evidence type="ECO:0000256" key="1">
    <source>
        <dbReference type="SAM" id="MobiDB-lite"/>
    </source>
</evidence>
<reference evidence="3" key="1">
    <citation type="submission" date="2022-11" db="UniProtKB">
        <authorList>
            <consortium name="WormBaseParasite"/>
        </authorList>
    </citation>
    <scope>IDENTIFICATION</scope>
</reference>
<feature type="compositionally biased region" description="Low complexity" evidence="1">
    <location>
        <begin position="48"/>
        <end position="70"/>
    </location>
</feature>
<dbReference type="AlphaFoldDB" id="A0A915PW25"/>
<feature type="region of interest" description="Disordered" evidence="1">
    <location>
        <begin position="88"/>
        <end position="209"/>
    </location>
</feature>
<sequence length="209" mass="24141">MDNMRLKKQDDEGELTEFEEIEVVRRPAHSRMRNKLKWKQGLEPTKMDATTVVASDATSTTSSSVSSSSVPLKLDPFVLNADEDKTEVLVDNENEQKLGKGLKKQNEVKRREKRGRKSVRKTSTRQIKQLKVKSSRKSAKSEKERKMSEPQECKVDEEMEKTVETNTEYNEDQKDDRTECNEEINVQDPKKQKMKKQDGMVDSNSETLQ</sequence>